<keyword evidence="1" id="KW-0678">Repressor</keyword>
<evidence type="ECO:0000256" key="1">
    <source>
        <dbReference type="ARBA" id="ARBA00022491"/>
    </source>
</evidence>
<dbReference type="Gene3D" id="1.10.10.60">
    <property type="entry name" value="Homeodomain-like"/>
    <property type="match status" value="1"/>
</dbReference>
<dbReference type="CDD" id="cd06124">
    <property type="entry name" value="cupin_NimR-like_N"/>
    <property type="match status" value="1"/>
</dbReference>
<evidence type="ECO:0000256" key="2">
    <source>
        <dbReference type="ARBA" id="ARBA00023015"/>
    </source>
</evidence>
<feature type="domain" description="HTH araC/xylS-type" evidence="6">
    <location>
        <begin position="182"/>
        <end position="282"/>
    </location>
</feature>
<dbReference type="Pfam" id="PF02311">
    <property type="entry name" value="AraC_binding"/>
    <property type="match status" value="1"/>
</dbReference>
<keyword evidence="8" id="KW-1185">Reference proteome</keyword>
<evidence type="ECO:0000256" key="4">
    <source>
        <dbReference type="ARBA" id="ARBA00023163"/>
    </source>
</evidence>
<dbReference type="RefSeq" id="WP_153583257.1">
    <property type="nucleotide sequence ID" value="NZ_WJBU01000001.1"/>
</dbReference>
<dbReference type="PROSITE" id="PS01124">
    <property type="entry name" value="HTH_ARAC_FAMILY_2"/>
    <property type="match status" value="1"/>
</dbReference>
<dbReference type="PANTHER" id="PTHR11019">
    <property type="entry name" value="HTH-TYPE TRANSCRIPTIONAL REGULATOR NIMR"/>
    <property type="match status" value="1"/>
</dbReference>
<keyword evidence="2" id="KW-0805">Transcription regulation</keyword>
<name>A0A844B2Z7_9BURK</name>
<dbReference type="InterPro" id="IPR018060">
    <property type="entry name" value="HTH_AraC"/>
</dbReference>
<dbReference type="GO" id="GO:0003700">
    <property type="term" value="F:DNA-binding transcription factor activity"/>
    <property type="evidence" value="ECO:0007669"/>
    <property type="project" value="InterPro"/>
</dbReference>
<dbReference type="InterPro" id="IPR011051">
    <property type="entry name" value="RmlC_Cupin_sf"/>
</dbReference>
<dbReference type="AlphaFoldDB" id="A0A844B2Z7"/>
<dbReference type="OrthoDB" id="9804543at2"/>
<dbReference type="GO" id="GO:0043565">
    <property type="term" value="F:sequence-specific DNA binding"/>
    <property type="evidence" value="ECO:0007669"/>
    <property type="project" value="InterPro"/>
</dbReference>
<evidence type="ECO:0000259" key="6">
    <source>
        <dbReference type="PROSITE" id="PS01124"/>
    </source>
</evidence>
<reference evidence="7 8" key="1">
    <citation type="submission" date="2019-11" db="EMBL/GenBank/DDBJ databases">
        <title>Caenimonas koreensis gen. nov., sp. nov., isolated from activated sludge.</title>
        <authorList>
            <person name="Seung H.R."/>
        </authorList>
    </citation>
    <scope>NUCLEOTIDE SEQUENCE [LARGE SCALE GENOMIC DNA]</scope>
    <source>
        <strain evidence="7 8">EMB320</strain>
    </source>
</reference>
<dbReference type="SMART" id="SM00342">
    <property type="entry name" value="HTH_ARAC"/>
    <property type="match status" value="1"/>
</dbReference>
<dbReference type="Gene3D" id="2.60.120.10">
    <property type="entry name" value="Jelly Rolls"/>
    <property type="match status" value="1"/>
</dbReference>
<gene>
    <name evidence="7" type="ORF">GHT07_01395</name>
</gene>
<evidence type="ECO:0000313" key="8">
    <source>
        <dbReference type="Proteomes" id="UP000487350"/>
    </source>
</evidence>
<protein>
    <submittedName>
        <fullName evidence="7">Helix-turn-helix domain-containing protein</fullName>
    </submittedName>
</protein>
<proteinExistence type="predicted"/>
<keyword evidence="3" id="KW-0238">DNA-binding</keyword>
<dbReference type="Proteomes" id="UP000487350">
    <property type="component" value="Unassembled WGS sequence"/>
</dbReference>
<dbReference type="PANTHER" id="PTHR11019:SF159">
    <property type="entry name" value="TRANSCRIPTIONAL REGULATOR-RELATED"/>
    <property type="match status" value="1"/>
</dbReference>
<evidence type="ECO:0000256" key="3">
    <source>
        <dbReference type="ARBA" id="ARBA00023125"/>
    </source>
</evidence>
<sequence length="285" mass="30744">MATRAPKVTPIGDTDPFRPTRGRPVRIRARTMRADSHFEPHSHAWSQLAYCASGIVQVTAEREGTGSDEVTYIVPPSRAVWIAPGARHAVHVLEEAQFRTLYIDASVTPAGWSGCRVIVVSPLLRELIQALDAPLAQPASPPARGIRKDREASLTQLVLDEITHADIQALGVPRPHAQDGDKRLRALCEAVLAAPSLRATLGEWAAQVGASERTMARLFRDELAMSYQQWRQQVVLAHALPLLARGMPISHVAAASGYASDSAFTAMFKAALGTPPSSFQVKGGA</sequence>
<dbReference type="InterPro" id="IPR009057">
    <property type="entry name" value="Homeodomain-like_sf"/>
</dbReference>
<dbReference type="InterPro" id="IPR014710">
    <property type="entry name" value="RmlC-like_jellyroll"/>
</dbReference>
<keyword evidence="4" id="KW-0804">Transcription</keyword>
<dbReference type="EMBL" id="WJBU01000001">
    <property type="protein sequence ID" value="MRD45917.1"/>
    <property type="molecule type" value="Genomic_DNA"/>
</dbReference>
<dbReference type="SUPFAM" id="SSF51182">
    <property type="entry name" value="RmlC-like cupins"/>
    <property type="match status" value="1"/>
</dbReference>
<feature type="region of interest" description="Disordered" evidence="5">
    <location>
        <begin position="1"/>
        <end position="22"/>
    </location>
</feature>
<organism evidence="7 8">
    <name type="scientific">Caenimonas koreensis DSM 17982</name>
    <dbReference type="NCBI Taxonomy" id="1121255"/>
    <lineage>
        <taxon>Bacteria</taxon>
        <taxon>Pseudomonadati</taxon>
        <taxon>Pseudomonadota</taxon>
        <taxon>Betaproteobacteria</taxon>
        <taxon>Burkholderiales</taxon>
        <taxon>Comamonadaceae</taxon>
        <taxon>Caenimonas</taxon>
    </lineage>
</organism>
<comment type="caution">
    <text evidence="7">The sequence shown here is derived from an EMBL/GenBank/DDBJ whole genome shotgun (WGS) entry which is preliminary data.</text>
</comment>
<evidence type="ECO:0000313" key="7">
    <source>
        <dbReference type="EMBL" id="MRD45917.1"/>
    </source>
</evidence>
<dbReference type="SUPFAM" id="SSF46689">
    <property type="entry name" value="Homeodomain-like"/>
    <property type="match status" value="1"/>
</dbReference>
<dbReference type="InterPro" id="IPR003313">
    <property type="entry name" value="AraC-bd"/>
</dbReference>
<dbReference type="FunFam" id="1.10.10.60:FF:000132">
    <property type="entry name" value="AraC family transcriptional regulator"/>
    <property type="match status" value="1"/>
</dbReference>
<dbReference type="Pfam" id="PF12833">
    <property type="entry name" value="HTH_18"/>
    <property type="match status" value="1"/>
</dbReference>
<evidence type="ECO:0000256" key="5">
    <source>
        <dbReference type="SAM" id="MobiDB-lite"/>
    </source>
</evidence>
<accession>A0A844B2Z7</accession>